<dbReference type="Proteomes" id="UP000193467">
    <property type="component" value="Unassembled WGS sequence"/>
</dbReference>
<organism evidence="1 2">
    <name type="scientific">Leucosporidium creatinivorum</name>
    <dbReference type="NCBI Taxonomy" id="106004"/>
    <lineage>
        <taxon>Eukaryota</taxon>
        <taxon>Fungi</taxon>
        <taxon>Dikarya</taxon>
        <taxon>Basidiomycota</taxon>
        <taxon>Pucciniomycotina</taxon>
        <taxon>Microbotryomycetes</taxon>
        <taxon>Leucosporidiales</taxon>
        <taxon>Leucosporidium</taxon>
    </lineage>
</organism>
<dbReference type="AlphaFoldDB" id="A0A1Y2F2B2"/>
<protein>
    <submittedName>
        <fullName evidence="1">Uncharacterized protein</fullName>
    </submittedName>
</protein>
<evidence type="ECO:0000313" key="1">
    <source>
        <dbReference type="EMBL" id="ORY78009.1"/>
    </source>
</evidence>
<name>A0A1Y2F2B2_9BASI</name>
<accession>A0A1Y2F2B2</accession>
<dbReference type="InParanoid" id="A0A1Y2F2B2"/>
<dbReference type="EMBL" id="MCGR01000030">
    <property type="protein sequence ID" value="ORY78009.1"/>
    <property type="molecule type" value="Genomic_DNA"/>
</dbReference>
<keyword evidence="2" id="KW-1185">Reference proteome</keyword>
<reference evidence="1 2" key="1">
    <citation type="submission" date="2016-07" db="EMBL/GenBank/DDBJ databases">
        <title>Pervasive Adenine N6-methylation of Active Genes in Fungi.</title>
        <authorList>
            <consortium name="DOE Joint Genome Institute"/>
            <person name="Mondo S.J."/>
            <person name="Dannebaum R.O."/>
            <person name="Kuo R.C."/>
            <person name="Labutti K."/>
            <person name="Haridas S."/>
            <person name="Kuo A."/>
            <person name="Salamov A."/>
            <person name="Ahrendt S.R."/>
            <person name="Lipzen A."/>
            <person name="Sullivan W."/>
            <person name="Andreopoulos W.B."/>
            <person name="Clum A."/>
            <person name="Lindquist E."/>
            <person name="Daum C."/>
            <person name="Ramamoorthy G.K."/>
            <person name="Gryganskyi A."/>
            <person name="Culley D."/>
            <person name="Magnuson J.K."/>
            <person name="James T.Y."/>
            <person name="O'Malley M.A."/>
            <person name="Stajich J.E."/>
            <person name="Spatafora J.W."/>
            <person name="Visel A."/>
            <person name="Grigoriev I.V."/>
        </authorList>
    </citation>
    <scope>NUCLEOTIDE SEQUENCE [LARGE SCALE GENOMIC DNA]</scope>
    <source>
        <strain evidence="1 2">62-1032</strain>
    </source>
</reference>
<sequence length="403" mass="45590">MATVGVESSPSVPCLPTETLAHIASFLTPSLTRGWLPGSRGKQYEQWKEQHKIITSLQLADRRFAAASPPYVAHSSGARFASRRRIFVIELRWEIGDWTYTDMSPLFLPFLINLTSLAVLQEDEGGYGYPLKVPQSLVRSISSLSNLVSLQLDEYNAFDDSLDINAELPALRRLALGSWWDHQFWGSKLERIVDLHYIEDWEFPWEQPDDLAILHYLPRLQHLTLDSHLSTRPLRGEARPRVVRKFSVFLAETMYDLYPLEVRSELPLQTLTVTKLELFRAVELVDFLQTLASCAALRSLTFTECSSEKADDATPWSALLMDHVDKLTIKFNAHPSSPLPLETLLGSFPNLTHLDISNGIVRQDFLAPLDTLDGLSLELRTILEAAHEACLAARFEMDNNSDT</sequence>
<dbReference type="InterPro" id="IPR032675">
    <property type="entry name" value="LRR_dom_sf"/>
</dbReference>
<gene>
    <name evidence="1" type="ORF">BCR35DRAFT_332392</name>
</gene>
<dbReference type="SUPFAM" id="SSF52047">
    <property type="entry name" value="RNI-like"/>
    <property type="match status" value="1"/>
</dbReference>
<comment type="caution">
    <text evidence="1">The sequence shown here is derived from an EMBL/GenBank/DDBJ whole genome shotgun (WGS) entry which is preliminary data.</text>
</comment>
<dbReference type="Gene3D" id="3.80.10.10">
    <property type="entry name" value="Ribonuclease Inhibitor"/>
    <property type="match status" value="1"/>
</dbReference>
<evidence type="ECO:0000313" key="2">
    <source>
        <dbReference type="Proteomes" id="UP000193467"/>
    </source>
</evidence>
<proteinExistence type="predicted"/>